<evidence type="ECO:0000313" key="9">
    <source>
        <dbReference type="EMBL" id="MFC5751233.1"/>
    </source>
</evidence>
<feature type="active site" description="Proton acceptor; for dehydratase activity" evidence="4">
    <location>
        <position position="1036"/>
    </location>
</feature>
<protein>
    <submittedName>
        <fullName evidence="9">Type I polyketide synthase</fullName>
        <ecNumber evidence="9">6.4.-.-</ecNumber>
    </submittedName>
</protein>
<dbReference type="InterPro" id="IPR042104">
    <property type="entry name" value="PKS_dehydratase_sf"/>
</dbReference>
<dbReference type="InterPro" id="IPR006162">
    <property type="entry name" value="Ppantetheine_attach_site"/>
</dbReference>
<proteinExistence type="predicted"/>
<dbReference type="Pfam" id="PF02801">
    <property type="entry name" value="Ketoacyl-synt_C"/>
    <property type="match status" value="1"/>
</dbReference>
<evidence type="ECO:0000256" key="4">
    <source>
        <dbReference type="PROSITE-ProRule" id="PRU01363"/>
    </source>
</evidence>
<dbReference type="PROSITE" id="PS52019">
    <property type="entry name" value="PKS_MFAS_DH"/>
    <property type="match status" value="1"/>
</dbReference>
<dbReference type="InterPro" id="IPR020806">
    <property type="entry name" value="PKS_PP-bd"/>
</dbReference>
<dbReference type="Gene3D" id="3.10.129.110">
    <property type="entry name" value="Polyketide synthase dehydratase"/>
    <property type="match status" value="1"/>
</dbReference>
<dbReference type="InterPro" id="IPR020841">
    <property type="entry name" value="PKS_Beta-ketoAc_synthase_dom"/>
</dbReference>
<comment type="caution">
    <text evidence="9">The sequence shown here is derived from an EMBL/GenBank/DDBJ whole genome shotgun (WGS) entry which is preliminary data.</text>
</comment>
<dbReference type="CDD" id="cd08955">
    <property type="entry name" value="KR_2_FAS_SDR_x"/>
    <property type="match status" value="1"/>
</dbReference>
<keyword evidence="1" id="KW-0596">Phosphopantetheine</keyword>
<dbReference type="CDD" id="cd00833">
    <property type="entry name" value="PKS"/>
    <property type="match status" value="1"/>
</dbReference>
<dbReference type="RefSeq" id="WP_378287131.1">
    <property type="nucleotide sequence ID" value="NZ_JBHSON010000066.1"/>
</dbReference>
<dbReference type="InterPro" id="IPR014043">
    <property type="entry name" value="Acyl_transferase_dom"/>
</dbReference>
<dbReference type="InterPro" id="IPR001227">
    <property type="entry name" value="Ac_transferase_dom_sf"/>
</dbReference>
<evidence type="ECO:0000256" key="1">
    <source>
        <dbReference type="ARBA" id="ARBA00022450"/>
    </source>
</evidence>
<dbReference type="SUPFAM" id="SSF47336">
    <property type="entry name" value="ACP-like"/>
    <property type="match status" value="2"/>
</dbReference>
<dbReference type="Gene3D" id="3.30.70.3290">
    <property type="match status" value="1"/>
</dbReference>
<dbReference type="Proteomes" id="UP001596074">
    <property type="component" value="Unassembled WGS sequence"/>
</dbReference>
<evidence type="ECO:0000256" key="2">
    <source>
        <dbReference type="ARBA" id="ARBA00022553"/>
    </source>
</evidence>
<dbReference type="PANTHER" id="PTHR43775:SF37">
    <property type="entry name" value="SI:DKEY-61P9.11"/>
    <property type="match status" value="1"/>
</dbReference>
<accession>A0ABW1A9J1</accession>
<dbReference type="Gene3D" id="3.40.366.10">
    <property type="entry name" value="Malonyl-Coenzyme A Acyl Carrier Protein, domain 2"/>
    <property type="match status" value="1"/>
</dbReference>
<dbReference type="EC" id="6.4.-.-" evidence="9"/>
<keyword evidence="2" id="KW-0597">Phosphoprotein</keyword>
<evidence type="ECO:0000259" key="8">
    <source>
        <dbReference type="PROSITE" id="PS52019"/>
    </source>
</evidence>
<dbReference type="PROSITE" id="PS00606">
    <property type="entry name" value="KS3_1"/>
    <property type="match status" value="1"/>
</dbReference>
<keyword evidence="9" id="KW-0436">Ligase</keyword>
<dbReference type="Gene3D" id="3.40.50.720">
    <property type="entry name" value="NAD(P)-binding Rossmann-like Domain"/>
    <property type="match status" value="1"/>
</dbReference>
<dbReference type="InterPro" id="IPR014031">
    <property type="entry name" value="Ketoacyl_synth_C"/>
</dbReference>
<dbReference type="Pfam" id="PF16197">
    <property type="entry name" value="KAsynt_C_assoc"/>
    <property type="match status" value="1"/>
</dbReference>
<feature type="region of interest" description="C-terminal hotdog fold" evidence="4">
    <location>
        <begin position="1129"/>
        <end position="1265"/>
    </location>
</feature>
<dbReference type="Pfam" id="PF00698">
    <property type="entry name" value="Acyl_transf_1"/>
    <property type="match status" value="1"/>
</dbReference>
<dbReference type="Gene3D" id="1.10.1200.10">
    <property type="entry name" value="ACP-like"/>
    <property type="match status" value="2"/>
</dbReference>
<feature type="region of interest" description="Disordered" evidence="5">
    <location>
        <begin position="1847"/>
        <end position="1887"/>
    </location>
</feature>
<dbReference type="InterPro" id="IPR032821">
    <property type="entry name" value="PKS_assoc"/>
</dbReference>
<dbReference type="SMART" id="SM01294">
    <property type="entry name" value="PKS_PP_betabranch"/>
    <property type="match status" value="1"/>
</dbReference>
<evidence type="ECO:0000313" key="10">
    <source>
        <dbReference type="Proteomes" id="UP001596074"/>
    </source>
</evidence>
<dbReference type="InterPro" id="IPR049900">
    <property type="entry name" value="PKS_mFAS_DH"/>
</dbReference>
<evidence type="ECO:0000256" key="5">
    <source>
        <dbReference type="SAM" id="MobiDB-lite"/>
    </source>
</evidence>
<organism evidence="9 10">
    <name type="scientific">Actinomadura rugatobispora</name>
    <dbReference type="NCBI Taxonomy" id="1994"/>
    <lineage>
        <taxon>Bacteria</taxon>
        <taxon>Bacillati</taxon>
        <taxon>Actinomycetota</taxon>
        <taxon>Actinomycetes</taxon>
        <taxon>Streptosporangiales</taxon>
        <taxon>Thermomonosporaceae</taxon>
        <taxon>Actinomadura</taxon>
    </lineage>
</organism>
<dbReference type="PROSITE" id="PS52004">
    <property type="entry name" value="KS3_2"/>
    <property type="match status" value="1"/>
</dbReference>
<dbReference type="InterPro" id="IPR014030">
    <property type="entry name" value="Ketoacyl_synth_N"/>
</dbReference>
<dbReference type="Pfam" id="PF00550">
    <property type="entry name" value="PP-binding"/>
    <property type="match status" value="2"/>
</dbReference>
<dbReference type="InterPro" id="IPR016035">
    <property type="entry name" value="Acyl_Trfase/lysoPLipase"/>
</dbReference>
<evidence type="ECO:0000256" key="3">
    <source>
        <dbReference type="ARBA" id="ARBA00022679"/>
    </source>
</evidence>
<keyword evidence="10" id="KW-1185">Reference proteome</keyword>
<dbReference type="PROSITE" id="PS50075">
    <property type="entry name" value="CARRIER"/>
    <property type="match status" value="2"/>
</dbReference>
<dbReference type="SMART" id="SM00825">
    <property type="entry name" value="PKS_KS"/>
    <property type="match status" value="1"/>
</dbReference>
<dbReference type="InterPro" id="IPR016039">
    <property type="entry name" value="Thiolase-like"/>
</dbReference>
<evidence type="ECO:0000259" key="7">
    <source>
        <dbReference type="PROSITE" id="PS52004"/>
    </source>
</evidence>
<dbReference type="InterPro" id="IPR009081">
    <property type="entry name" value="PP-bd_ACP"/>
</dbReference>
<feature type="domain" description="PKS/mFAS DH" evidence="8">
    <location>
        <begin position="1003"/>
        <end position="1265"/>
    </location>
</feature>
<dbReference type="EMBL" id="JBHSON010000066">
    <property type="protein sequence ID" value="MFC5751233.1"/>
    <property type="molecule type" value="Genomic_DNA"/>
</dbReference>
<dbReference type="SUPFAM" id="SSF51735">
    <property type="entry name" value="NAD(P)-binding Rossmann-fold domains"/>
    <property type="match status" value="2"/>
</dbReference>
<dbReference type="InterPro" id="IPR050091">
    <property type="entry name" value="PKS_NRPS_Biosynth_Enz"/>
</dbReference>
<dbReference type="InterPro" id="IPR018201">
    <property type="entry name" value="Ketoacyl_synth_AS"/>
</dbReference>
<dbReference type="InterPro" id="IPR016036">
    <property type="entry name" value="Malonyl_transacylase_ACP-bd"/>
</dbReference>
<dbReference type="InterPro" id="IPR057326">
    <property type="entry name" value="KR_dom"/>
</dbReference>
<dbReference type="SMART" id="SM00822">
    <property type="entry name" value="PKS_KR"/>
    <property type="match status" value="1"/>
</dbReference>
<feature type="region of interest" description="N-terminal hotdog fold" evidence="4">
    <location>
        <begin position="1003"/>
        <end position="1116"/>
    </location>
</feature>
<dbReference type="Pfam" id="PF00109">
    <property type="entry name" value="ketoacyl-synt"/>
    <property type="match status" value="1"/>
</dbReference>
<dbReference type="SUPFAM" id="SSF52151">
    <property type="entry name" value="FabD/lysophospholipase-like"/>
    <property type="match status" value="1"/>
</dbReference>
<sequence>MRSAVVRGGQVRDWLIRWLGERVNEPAGAIDPDRTFDAYGLRSRDLVELTGELGEILDRPVDPQIIYRHPTITLLAGYCAEPAAGAPPRTPEATGADAARTGDDAARAGEAIAVVGLGCRFPGRAHSPAEFGALLLSGRSGTREVPAERWGEPAAGPAAPPAARPGGRGGYLDCDIAEFDAGFFGIAPREAAAMDPQQRLVLEVTQEALEHAGMATRSLAGSRTGVFIGASTSDYGLLQLQDQATIDAWTGTGSSPSILANRVSYLFGLRGPSMTVDTACSSSLVAVHLAVRSLRSGESDLALAGGVNLIVSPAITIGFDRAGVMARDGRCKTFDAAADGYGRGEGCGMVVLKRLSDAVRDDDRVLAVVRGSAVNSDGATNGLMAPSPAAQEALLREVYAAAGLDPREVDYVEAHGTGTLLGDPIEANALGAVLGKGRLASRPLLIGSVKSNLGHLEAAAGVAGLIKVVLALSGRRLPASLHFHAPNPHIRFDELRLRVVTAPLSWPRYRGADLPVAGVSSFGFGGTNAHVVLEAAAEPAADADAGAGTGADSPTAPGIFLIGGGGPERLVGTAAALRRRLDAEDAHPSLADIGYSLARRDRRAHAAVLARTTGELREGLDLLAEGGDGPAVVRAPDGGPLKGPVWVFSGQGSQWPGMGRRLLKEDRAFAAAVAALDPLFVAEAGFSLRGLLESGADPGSMDRIQPVLFGMQVALARAWEAMGLRPAAVIGHSMGEVAAAVAAGALSCEDGLAVMVRRSRLLAELAGRGALASLDLAEDEVLELIALVPGVEVAVRSAPRQTVIAGGARQVRALVERVVRDGGRARLVAVEVASHSAHMDPILERLAAALAEVRGHRPEVPFYGTVLEDPREVPGFDAAYWVANLRRTVRFSAAVAAAADDGFDCFVEVSPHPLLLQAVSETLEDRPRRPVVLPTLVRDGDEARTMRAQAATVLLGGEPAAADRLFPGGRVIDLPTTAWRRGRHWIDMTRMRAGGGGAAPGAGTLLGERVDVPGADGLTLWQARLGPGALPYPGRHSVEGVPLVPASVLVHTALRAAPHAEATAIRLIHPVLPDQDQDVQVTVRDQALEVHVRPAGQDRAWVLSMTAGVPQAAPADAAGEPPGLAPAGNETVTDLAAVQSALASAGVEGTAYPWQVKALSTGKTSLTADIVFADEGVTWAGVLDAALTIAPMADADETARVPASIERAAAYTDAESPAVVRAVRRPGQSGTGELVVDISVEGPAGHRILSLAGVRYAPLQSDGAEAALDVRRLVHAVGWRPLGQGSGARAAAPADVTLLGPTSELAGLLGGRVRDAGVAVRHIADLEDPALRDAPAGTFVLLPPAPSGDDIAAAVLDGCRRALQVINTLAERHRSGGAALWLVTEGVQEAADENAPAAATLWGLAKVAAAEYPHLRCAVADLSPGTAAERAARLARLLLDPPDESIVVAREQPLVPEIRPAEAGQGPGAGSGPLACAPDAGYLITGGLGALGLRTARWLADRGARRLVLAGRTGLPPRRTWDEAGGRERWREPVAAVRRLERRGVAVRVAPLDVADPAALARLLSDLDREGHPPIRGVVHAAGVLADRMLADTGAADLEAVLRAKAVGASVLHRAFPPGTLDFFVLFSSAAALAGVPGQGTYAAANAYLDALAHLRRNRGCTATSIDWGVWEGLGFARPKAARLVVDELRSAGLRPLRPEEAFAGWDHLHRVGAAQAIVVPVTRTGPSAQAPGLLGQAVALANAADQGGDGHAADARAWAGLAPAERRSRVETTVTAIVAGVIGMRPGDVETRRPLAELGLDSIMALMIRNRAERALGLRIPATALWNHPTIDAFADLLDRRLAEADGAPATASRKAEPGPSREAAPGPAARGWNDLLTRIESDDGR</sequence>
<evidence type="ECO:0000259" key="6">
    <source>
        <dbReference type="PROSITE" id="PS50075"/>
    </source>
</evidence>
<dbReference type="PANTHER" id="PTHR43775">
    <property type="entry name" value="FATTY ACID SYNTHASE"/>
    <property type="match status" value="1"/>
</dbReference>
<dbReference type="SMART" id="SM00823">
    <property type="entry name" value="PKS_PP"/>
    <property type="match status" value="2"/>
</dbReference>
<keyword evidence="3" id="KW-0808">Transferase</keyword>
<name>A0ABW1A9J1_9ACTN</name>
<dbReference type="SUPFAM" id="SSF55048">
    <property type="entry name" value="Probable ACP-binding domain of malonyl-CoA ACP transacylase"/>
    <property type="match status" value="1"/>
</dbReference>
<dbReference type="InterPro" id="IPR013968">
    <property type="entry name" value="PKS_KR"/>
</dbReference>
<feature type="domain" description="Carrier" evidence="6">
    <location>
        <begin position="1766"/>
        <end position="1843"/>
    </location>
</feature>
<feature type="domain" description="Ketosynthase family 3 (KS3)" evidence="7">
    <location>
        <begin position="109"/>
        <end position="535"/>
    </location>
</feature>
<dbReference type="GO" id="GO:0016874">
    <property type="term" value="F:ligase activity"/>
    <property type="evidence" value="ECO:0007669"/>
    <property type="project" value="UniProtKB-KW"/>
</dbReference>
<dbReference type="InterPro" id="IPR036291">
    <property type="entry name" value="NAD(P)-bd_dom_sf"/>
</dbReference>
<dbReference type="SMART" id="SM00826">
    <property type="entry name" value="PKS_DH"/>
    <property type="match status" value="1"/>
</dbReference>
<gene>
    <name evidence="9" type="ORF">ACFPZN_36935</name>
</gene>
<reference evidence="10" key="1">
    <citation type="journal article" date="2019" name="Int. J. Syst. Evol. Microbiol.">
        <title>The Global Catalogue of Microorganisms (GCM) 10K type strain sequencing project: providing services to taxonomists for standard genome sequencing and annotation.</title>
        <authorList>
            <consortium name="The Broad Institute Genomics Platform"/>
            <consortium name="The Broad Institute Genome Sequencing Center for Infectious Disease"/>
            <person name="Wu L."/>
            <person name="Ma J."/>
        </authorList>
    </citation>
    <scope>NUCLEOTIDE SEQUENCE [LARGE SCALE GENOMIC DNA]</scope>
    <source>
        <strain evidence="10">KCTC 42087</strain>
    </source>
</reference>
<dbReference type="SUPFAM" id="SSF53901">
    <property type="entry name" value="Thiolase-like"/>
    <property type="match status" value="1"/>
</dbReference>
<dbReference type="Gene3D" id="3.40.47.10">
    <property type="match status" value="1"/>
</dbReference>
<dbReference type="Pfam" id="PF08659">
    <property type="entry name" value="KR"/>
    <property type="match status" value="1"/>
</dbReference>
<feature type="domain" description="Carrier" evidence="6">
    <location>
        <begin position="5"/>
        <end position="83"/>
    </location>
</feature>
<dbReference type="InterPro" id="IPR036736">
    <property type="entry name" value="ACP-like_sf"/>
</dbReference>
<dbReference type="PROSITE" id="PS00012">
    <property type="entry name" value="PHOSPHOPANTETHEINE"/>
    <property type="match status" value="1"/>
</dbReference>
<dbReference type="InterPro" id="IPR020807">
    <property type="entry name" value="PKS_DH"/>
</dbReference>
<feature type="active site" description="Proton donor; for dehydratase activity" evidence="4">
    <location>
        <position position="1184"/>
    </location>
</feature>
<dbReference type="SMART" id="SM00827">
    <property type="entry name" value="PKS_AT"/>
    <property type="match status" value="1"/>
</dbReference>